<dbReference type="Proteomes" id="UP001219518">
    <property type="component" value="Unassembled WGS sequence"/>
</dbReference>
<organism evidence="14 15">
    <name type="scientific">Frankliniella fusca</name>
    <dbReference type="NCBI Taxonomy" id="407009"/>
    <lineage>
        <taxon>Eukaryota</taxon>
        <taxon>Metazoa</taxon>
        <taxon>Ecdysozoa</taxon>
        <taxon>Arthropoda</taxon>
        <taxon>Hexapoda</taxon>
        <taxon>Insecta</taxon>
        <taxon>Pterygota</taxon>
        <taxon>Neoptera</taxon>
        <taxon>Paraneoptera</taxon>
        <taxon>Thysanoptera</taxon>
        <taxon>Terebrantia</taxon>
        <taxon>Thripoidea</taxon>
        <taxon>Thripidae</taxon>
        <taxon>Frankliniella</taxon>
    </lineage>
</organism>
<dbReference type="Pfam" id="PF07714">
    <property type="entry name" value="PK_Tyr_Ser-Thr"/>
    <property type="match status" value="1"/>
</dbReference>
<feature type="repeat" description="ANK" evidence="8">
    <location>
        <begin position="153"/>
        <end position="185"/>
    </location>
</feature>
<keyword evidence="8" id="KW-0040">ANK repeat</keyword>
<dbReference type="InterPro" id="IPR001245">
    <property type="entry name" value="Ser-Thr/Tyr_kinase_cat_dom"/>
</dbReference>
<keyword evidence="1" id="KW-0597">Phosphoprotein</keyword>
<dbReference type="SUPFAM" id="SSF55550">
    <property type="entry name" value="SH2 domain"/>
    <property type="match status" value="2"/>
</dbReference>
<evidence type="ECO:0000313" key="15">
    <source>
        <dbReference type="Proteomes" id="UP001219518"/>
    </source>
</evidence>
<dbReference type="InterPro" id="IPR017441">
    <property type="entry name" value="Protein_kinase_ATP_BS"/>
</dbReference>
<evidence type="ECO:0000256" key="8">
    <source>
        <dbReference type="PROSITE-ProRule" id="PRU00023"/>
    </source>
</evidence>
<dbReference type="SMART" id="SM00252">
    <property type="entry name" value="SH2"/>
    <property type="match status" value="2"/>
</dbReference>
<dbReference type="SMART" id="SM00248">
    <property type="entry name" value="ANK"/>
    <property type="match status" value="5"/>
</dbReference>
<proteinExistence type="inferred from homology"/>
<dbReference type="AlphaFoldDB" id="A0AAE1H2Z3"/>
<dbReference type="GO" id="GO:0005524">
    <property type="term" value="F:ATP binding"/>
    <property type="evidence" value="ECO:0007669"/>
    <property type="project" value="UniProtKB-UniRule"/>
</dbReference>
<dbReference type="PROSITE" id="PS50001">
    <property type="entry name" value="SH2"/>
    <property type="match status" value="2"/>
</dbReference>
<feature type="repeat" description="ANK" evidence="8">
    <location>
        <begin position="186"/>
        <end position="210"/>
    </location>
</feature>
<keyword evidence="5 10" id="KW-0067">ATP-binding</keyword>
<evidence type="ECO:0000313" key="14">
    <source>
        <dbReference type="EMBL" id="KAK3912660.1"/>
    </source>
</evidence>
<dbReference type="PROSITE" id="PS50297">
    <property type="entry name" value="ANK_REP_REGION"/>
    <property type="match status" value="3"/>
</dbReference>
<evidence type="ECO:0000256" key="11">
    <source>
        <dbReference type="RuleBase" id="RU362096"/>
    </source>
</evidence>
<dbReference type="PROSITE" id="PS50088">
    <property type="entry name" value="ANK_REPEAT"/>
    <property type="match status" value="3"/>
</dbReference>
<feature type="binding site" evidence="10">
    <location>
        <position position="552"/>
    </location>
    <ligand>
        <name>ATP</name>
        <dbReference type="ChEBI" id="CHEBI:30616"/>
    </ligand>
</feature>
<dbReference type="PRINTS" id="PR00401">
    <property type="entry name" value="SH2DOMAIN"/>
</dbReference>
<keyword evidence="15" id="KW-1185">Reference proteome</keyword>
<dbReference type="PANTHER" id="PTHR24418">
    <property type="entry name" value="TYROSINE-PROTEIN KINASE"/>
    <property type="match status" value="1"/>
</dbReference>
<dbReference type="InterPro" id="IPR008266">
    <property type="entry name" value="Tyr_kinase_AS"/>
</dbReference>
<dbReference type="Pfam" id="PF00017">
    <property type="entry name" value="SH2"/>
    <property type="match status" value="2"/>
</dbReference>
<protein>
    <recommendedName>
        <fullName evidence="11">Tyrosine-protein kinase</fullName>
        <ecNumber evidence="11">2.7.10.2</ecNumber>
    </recommendedName>
</protein>
<evidence type="ECO:0000256" key="4">
    <source>
        <dbReference type="ARBA" id="ARBA00022777"/>
    </source>
</evidence>
<feature type="domain" description="Protein kinase" evidence="13">
    <location>
        <begin position="520"/>
        <end position="783"/>
    </location>
</feature>
<feature type="domain" description="SH2" evidence="12">
    <location>
        <begin position="13"/>
        <end position="105"/>
    </location>
</feature>
<dbReference type="InterPro" id="IPR036770">
    <property type="entry name" value="Ankyrin_rpt-contain_sf"/>
</dbReference>
<keyword evidence="6 11" id="KW-0829">Tyrosine-protein kinase</keyword>
<evidence type="ECO:0000259" key="12">
    <source>
        <dbReference type="PROSITE" id="PS50001"/>
    </source>
</evidence>
<keyword evidence="9" id="KW-0727">SH2 domain</keyword>
<evidence type="ECO:0000259" key="13">
    <source>
        <dbReference type="PROSITE" id="PS50011"/>
    </source>
</evidence>
<dbReference type="PROSITE" id="PS00107">
    <property type="entry name" value="PROTEIN_KINASE_ATP"/>
    <property type="match status" value="1"/>
</dbReference>
<reference evidence="14" key="2">
    <citation type="journal article" date="2023" name="BMC Genomics">
        <title>Pest status, molecular evolution, and epigenetic factors derived from the genome assembly of Frankliniella fusca, a thysanopteran phytovirus vector.</title>
        <authorList>
            <person name="Catto M.A."/>
            <person name="Labadie P.E."/>
            <person name="Jacobson A.L."/>
            <person name="Kennedy G.G."/>
            <person name="Srinivasan R."/>
            <person name="Hunt B.G."/>
        </authorList>
    </citation>
    <scope>NUCLEOTIDE SEQUENCE</scope>
    <source>
        <strain evidence="14">PL_HMW_Pooled</strain>
    </source>
</reference>
<dbReference type="GO" id="GO:0002009">
    <property type="term" value="P:morphogenesis of an epithelium"/>
    <property type="evidence" value="ECO:0007669"/>
    <property type="project" value="UniProtKB-ARBA"/>
</dbReference>
<evidence type="ECO:0000256" key="1">
    <source>
        <dbReference type="ARBA" id="ARBA00022553"/>
    </source>
</evidence>
<dbReference type="InterPro" id="IPR000980">
    <property type="entry name" value="SH2"/>
</dbReference>
<gene>
    <name evidence="14" type="ORF">KUF71_022248</name>
</gene>
<dbReference type="Gene3D" id="1.10.510.10">
    <property type="entry name" value="Transferase(Phosphotransferase) domain 1"/>
    <property type="match status" value="1"/>
</dbReference>
<dbReference type="SMART" id="SM00219">
    <property type="entry name" value="TyrKc"/>
    <property type="match status" value="1"/>
</dbReference>
<evidence type="ECO:0000256" key="6">
    <source>
        <dbReference type="ARBA" id="ARBA00023137"/>
    </source>
</evidence>
<dbReference type="EMBL" id="JAHWGI010000295">
    <property type="protein sequence ID" value="KAK3912660.1"/>
    <property type="molecule type" value="Genomic_DNA"/>
</dbReference>
<dbReference type="InterPro" id="IPR000719">
    <property type="entry name" value="Prot_kinase_dom"/>
</dbReference>
<dbReference type="FunFam" id="1.10.510.10:FF:000027">
    <property type="entry name" value="Receptor protein-tyrosine kinase"/>
    <property type="match status" value="1"/>
</dbReference>
<keyword evidence="3 10" id="KW-0547">Nucleotide-binding</keyword>
<dbReference type="SUPFAM" id="SSF56112">
    <property type="entry name" value="Protein kinase-like (PK-like)"/>
    <property type="match status" value="1"/>
</dbReference>
<dbReference type="PRINTS" id="PR00109">
    <property type="entry name" value="TYRKINASE"/>
</dbReference>
<dbReference type="InterPro" id="IPR011009">
    <property type="entry name" value="Kinase-like_dom_sf"/>
</dbReference>
<dbReference type="Gene3D" id="1.25.40.20">
    <property type="entry name" value="Ankyrin repeat-containing domain"/>
    <property type="match status" value="1"/>
</dbReference>
<accession>A0AAE1H2Z3</accession>
<reference evidence="14" key="1">
    <citation type="submission" date="2021-07" db="EMBL/GenBank/DDBJ databases">
        <authorList>
            <person name="Catto M.A."/>
            <person name="Jacobson A."/>
            <person name="Kennedy G."/>
            <person name="Labadie P."/>
            <person name="Hunt B.G."/>
            <person name="Srinivasan R."/>
        </authorList>
    </citation>
    <scope>NUCLEOTIDE SEQUENCE</scope>
    <source>
        <strain evidence="14">PL_HMW_Pooled</strain>
        <tissue evidence="14">Head</tissue>
    </source>
</reference>
<dbReference type="EC" id="2.7.10.2" evidence="11"/>
<comment type="caution">
    <text evidence="14">The sequence shown here is derived from an EMBL/GenBank/DDBJ whole genome shotgun (WGS) entry which is preliminary data.</text>
</comment>
<evidence type="ECO:0000256" key="7">
    <source>
        <dbReference type="ARBA" id="ARBA00051245"/>
    </source>
</evidence>
<sequence>MSHGNNQRESINWYFGNTSRTAAENELKSADENGVFLVRESSSSVGDYVLSVLHNNNVIHYQIRRHGEDAFFSIYEDTIIHGLDTLIEYYQVEGLREGVQLTRPPRLQDPPPHTSRRHGTTNLLHRATREGNYKVVSELLKCQYRSLDAKNEDGQTAVHVASRLGQDDILKKLIESNANINCRDTAGYTPLHYACRNNKASTVRILVDTGGANIQIRHTETGHVPLHEAAANGHIDVVTVLLSLNAPVNPRTVNNETPADLAQFNRFTECAKMLRDYKPPAPRSKREAWHHGTLDRVEAEEILKTCKEQEGVYLVRYSKRHSGDVLTIHHRGQFFHYQIKKEASNSYYFIDSGPLHNTLEHVIDYYTLLSDGLPTTLQVPVHPKPKPKLPEMPPNGLASTLPLRRNRHRHEEMIGNSTVGRMGHNHGHGHGLPTLYGNDPPELGIPTVAPVPPLPIMHSAPLAALLSNTNSLTLTPQSSPPATLASSSLFSNISINSHASSAPIPRLHEAQQEHIPPEHLRVGDVLGEGEFGSVFKGVYIDFKGIEVQVAIKTLRQEHAHRNKEEFVREARVMMGLRHPCVVKLIGISYGPPLSMVQELVPLGSMLQYLLEHPDRVNPQYELRVWASQIASGMKYLEEKRFVHRDLAARNILLASRHQAKISDFGLSRSFLEKDYYKASQGGRWPIKWYAPESFNYGNFSNASDVWSFGVTLWEMFSFGQQPYGDMKGIDVTDLVMKGERLQQPERCPDDVYRIMEQCWAFHARDRPSFAQLAENFAADANYINIKELVLDSTVSLS</sequence>
<dbReference type="InterPro" id="IPR002110">
    <property type="entry name" value="Ankyrin_rpt"/>
</dbReference>
<dbReference type="Gene3D" id="3.30.505.10">
    <property type="entry name" value="SH2 domain"/>
    <property type="match status" value="2"/>
</dbReference>
<dbReference type="InterPro" id="IPR036860">
    <property type="entry name" value="SH2_dom_sf"/>
</dbReference>
<evidence type="ECO:0000256" key="2">
    <source>
        <dbReference type="ARBA" id="ARBA00022679"/>
    </source>
</evidence>
<comment type="catalytic activity">
    <reaction evidence="7 11">
        <text>L-tyrosyl-[protein] + ATP = O-phospho-L-tyrosyl-[protein] + ADP + H(+)</text>
        <dbReference type="Rhea" id="RHEA:10596"/>
        <dbReference type="Rhea" id="RHEA-COMP:10136"/>
        <dbReference type="Rhea" id="RHEA-COMP:20101"/>
        <dbReference type="ChEBI" id="CHEBI:15378"/>
        <dbReference type="ChEBI" id="CHEBI:30616"/>
        <dbReference type="ChEBI" id="CHEBI:46858"/>
        <dbReference type="ChEBI" id="CHEBI:61978"/>
        <dbReference type="ChEBI" id="CHEBI:456216"/>
        <dbReference type="EC" id="2.7.10.2"/>
    </reaction>
</comment>
<dbReference type="SUPFAM" id="SSF48403">
    <property type="entry name" value="Ankyrin repeat"/>
    <property type="match status" value="1"/>
</dbReference>
<dbReference type="PROSITE" id="PS00109">
    <property type="entry name" value="PROTEIN_KINASE_TYR"/>
    <property type="match status" value="1"/>
</dbReference>
<dbReference type="Gene3D" id="3.30.200.20">
    <property type="entry name" value="Phosphorylase Kinase, domain 1"/>
    <property type="match status" value="1"/>
</dbReference>
<dbReference type="InterPro" id="IPR020635">
    <property type="entry name" value="Tyr_kinase_cat_dom"/>
</dbReference>
<evidence type="ECO:0000256" key="5">
    <source>
        <dbReference type="ARBA" id="ARBA00022840"/>
    </source>
</evidence>
<feature type="domain" description="SH2" evidence="12">
    <location>
        <begin position="289"/>
        <end position="381"/>
    </location>
</feature>
<comment type="similarity">
    <text evidence="11">Belongs to the protein kinase superfamily. Tyr protein kinase family.</text>
</comment>
<evidence type="ECO:0000256" key="9">
    <source>
        <dbReference type="PROSITE-ProRule" id="PRU00191"/>
    </source>
</evidence>
<feature type="repeat" description="ANK" evidence="8">
    <location>
        <begin position="221"/>
        <end position="253"/>
    </location>
</feature>
<name>A0AAE1H2Z3_9NEOP</name>
<dbReference type="Pfam" id="PF13637">
    <property type="entry name" value="Ank_4"/>
    <property type="match status" value="1"/>
</dbReference>
<evidence type="ECO:0000256" key="3">
    <source>
        <dbReference type="ARBA" id="ARBA00022741"/>
    </source>
</evidence>
<dbReference type="GO" id="GO:0004715">
    <property type="term" value="F:non-membrane spanning protein tyrosine kinase activity"/>
    <property type="evidence" value="ECO:0007669"/>
    <property type="project" value="UniProtKB-EC"/>
</dbReference>
<dbReference type="Pfam" id="PF12796">
    <property type="entry name" value="Ank_2"/>
    <property type="match status" value="1"/>
</dbReference>
<keyword evidence="2 11" id="KW-0808">Transferase</keyword>
<dbReference type="InterPro" id="IPR050198">
    <property type="entry name" value="Non-receptor_tyrosine_kinases"/>
</dbReference>
<keyword evidence="4 11" id="KW-0418">Kinase</keyword>
<dbReference type="GO" id="GO:0071944">
    <property type="term" value="C:cell periphery"/>
    <property type="evidence" value="ECO:0007669"/>
    <property type="project" value="UniProtKB-ARBA"/>
</dbReference>
<dbReference type="GO" id="GO:0007165">
    <property type="term" value="P:signal transduction"/>
    <property type="evidence" value="ECO:0007669"/>
    <property type="project" value="UniProtKB-ARBA"/>
</dbReference>
<dbReference type="PROSITE" id="PS50011">
    <property type="entry name" value="PROTEIN_KINASE_DOM"/>
    <property type="match status" value="1"/>
</dbReference>
<evidence type="ECO:0000256" key="10">
    <source>
        <dbReference type="PROSITE-ProRule" id="PRU10141"/>
    </source>
</evidence>